<reference evidence="1" key="2">
    <citation type="submission" date="2021-08" db="EMBL/GenBank/DDBJ databases">
        <authorList>
            <person name="Eriksson T."/>
        </authorList>
    </citation>
    <scope>NUCLEOTIDE SEQUENCE</scope>
    <source>
        <strain evidence="1">Stoneville</strain>
        <tissue evidence="1">Whole head</tissue>
    </source>
</reference>
<gene>
    <name evidence="1" type="ORF">GEV33_007855</name>
</gene>
<protein>
    <submittedName>
        <fullName evidence="1">Uncharacterized protein</fullName>
    </submittedName>
</protein>
<dbReference type="EMBL" id="JABDTM020023748">
    <property type="protein sequence ID" value="KAH0814935.1"/>
    <property type="molecule type" value="Genomic_DNA"/>
</dbReference>
<accession>A0A8J6HHU9</accession>
<keyword evidence="2" id="KW-1185">Reference proteome</keyword>
<dbReference type="AlphaFoldDB" id="A0A8J6HHU9"/>
<comment type="caution">
    <text evidence="1">The sequence shown here is derived from an EMBL/GenBank/DDBJ whole genome shotgun (WGS) entry which is preliminary data.</text>
</comment>
<evidence type="ECO:0000313" key="1">
    <source>
        <dbReference type="EMBL" id="KAH0814935.1"/>
    </source>
</evidence>
<organism evidence="1 2">
    <name type="scientific">Tenebrio molitor</name>
    <name type="common">Yellow mealworm beetle</name>
    <dbReference type="NCBI Taxonomy" id="7067"/>
    <lineage>
        <taxon>Eukaryota</taxon>
        <taxon>Metazoa</taxon>
        <taxon>Ecdysozoa</taxon>
        <taxon>Arthropoda</taxon>
        <taxon>Hexapoda</taxon>
        <taxon>Insecta</taxon>
        <taxon>Pterygota</taxon>
        <taxon>Neoptera</taxon>
        <taxon>Endopterygota</taxon>
        <taxon>Coleoptera</taxon>
        <taxon>Polyphaga</taxon>
        <taxon>Cucujiformia</taxon>
        <taxon>Tenebrionidae</taxon>
        <taxon>Tenebrio</taxon>
    </lineage>
</organism>
<evidence type="ECO:0000313" key="2">
    <source>
        <dbReference type="Proteomes" id="UP000719412"/>
    </source>
</evidence>
<proteinExistence type="predicted"/>
<reference evidence="1" key="1">
    <citation type="journal article" date="2020" name="J Insects Food Feed">
        <title>The yellow mealworm (Tenebrio molitor) genome: a resource for the emerging insects as food and feed industry.</title>
        <authorList>
            <person name="Eriksson T."/>
            <person name="Andere A."/>
            <person name="Kelstrup H."/>
            <person name="Emery V."/>
            <person name="Picard C."/>
        </authorList>
    </citation>
    <scope>NUCLEOTIDE SEQUENCE</scope>
    <source>
        <strain evidence="1">Stoneville</strain>
        <tissue evidence="1">Whole head</tissue>
    </source>
</reference>
<sequence>MSDDNCFRSRDVNATPSCNTCVEVASWGHRATAARRYRRSKTVDVLTFDVCLLSVVDSIGFLKVVVERRLCREVAGVVDVLELPEDPNARLERSRHRRGQQKTVQKKTQCVACREIQLFCRDRASPDNWTASAGCGRWPRCDEQLTTVGLFKCCLAARLIGPPTVSFRRFCAWFEKPPRRRHFHDGFDRVRVGCASRHRSGTDK</sequence>
<dbReference type="Proteomes" id="UP000719412">
    <property type="component" value="Unassembled WGS sequence"/>
</dbReference>
<name>A0A8J6HHU9_TENMO</name>